<evidence type="ECO:0000313" key="9">
    <source>
        <dbReference type="Proteomes" id="UP000653674"/>
    </source>
</evidence>
<keyword evidence="5" id="KW-0804">Transcription</keyword>
<dbReference type="AlphaFoldDB" id="A0A8J3LQR4"/>
<accession>A0A8J3LQR4</accession>
<dbReference type="GO" id="GO:0032993">
    <property type="term" value="C:protein-DNA complex"/>
    <property type="evidence" value="ECO:0007669"/>
    <property type="project" value="TreeGrafter"/>
</dbReference>
<dbReference type="Gene3D" id="1.10.10.10">
    <property type="entry name" value="Winged helix-like DNA-binding domain superfamily/Winged helix DNA-binding domain"/>
    <property type="match status" value="1"/>
</dbReference>
<evidence type="ECO:0000256" key="5">
    <source>
        <dbReference type="ARBA" id="ARBA00023163"/>
    </source>
</evidence>
<dbReference type="PANTHER" id="PTHR48111">
    <property type="entry name" value="REGULATOR OF RPOS"/>
    <property type="match status" value="1"/>
</dbReference>
<dbReference type="Pfam" id="PF00486">
    <property type="entry name" value="Trans_reg_C"/>
    <property type="match status" value="1"/>
</dbReference>
<keyword evidence="9" id="KW-1185">Reference proteome</keyword>
<evidence type="ECO:0000256" key="6">
    <source>
        <dbReference type="PROSITE-ProRule" id="PRU01091"/>
    </source>
</evidence>
<dbReference type="InterPro" id="IPR016032">
    <property type="entry name" value="Sig_transdc_resp-reg_C-effctor"/>
</dbReference>
<dbReference type="RefSeq" id="WP_168078899.1">
    <property type="nucleotide sequence ID" value="NZ_BAAAQJ010000006.1"/>
</dbReference>
<feature type="domain" description="OmpR/PhoB-type" evidence="7">
    <location>
        <begin position="65"/>
        <end position="164"/>
    </location>
</feature>
<dbReference type="GO" id="GO:0000156">
    <property type="term" value="F:phosphorelay response regulator activity"/>
    <property type="evidence" value="ECO:0007669"/>
    <property type="project" value="TreeGrafter"/>
</dbReference>
<evidence type="ECO:0000259" key="7">
    <source>
        <dbReference type="PROSITE" id="PS51755"/>
    </source>
</evidence>
<dbReference type="SUPFAM" id="SSF46894">
    <property type="entry name" value="C-terminal effector domain of the bipartite response regulators"/>
    <property type="match status" value="1"/>
</dbReference>
<dbReference type="EMBL" id="BONU01000049">
    <property type="protein sequence ID" value="GIG76267.1"/>
    <property type="molecule type" value="Genomic_DNA"/>
</dbReference>
<dbReference type="InterPro" id="IPR036388">
    <property type="entry name" value="WH-like_DNA-bd_sf"/>
</dbReference>
<dbReference type="SMART" id="SM00862">
    <property type="entry name" value="Trans_reg_C"/>
    <property type="match status" value="1"/>
</dbReference>
<gene>
    <name evidence="8" type="ORF">Pfl04_46710</name>
</gene>
<evidence type="ECO:0000256" key="2">
    <source>
        <dbReference type="ARBA" id="ARBA00023012"/>
    </source>
</evidence>
<dbReference type="GO" id="GO:0000976">
    <property type="term" value="F:transcription cis-regulatory region binding"/>
    <property type="evidence" value="ECO:0007669"/>
    <property type="project" value="TreeGrafter"/>
</dbReference>
<keyword evidence="1" id="KW-0597">Phosphoprotein</keyword>
<reference evidence="8" key="1">
    <citation type="submission" date="2021-01" db="EMBL/GenBank/DDBJ databases">
        <title>Whole genome shotgun sequence of Planosporangium flavigriseum NBRC 105377.</title>
        <authorList>
            <person name="Komaki H."/>
            <person name="Tamura T."/>
        </authorList>
    </citation>
    <scope>NUCLEOTIDE SEQUENCE</scope>
    <source>
        <strain evidence="8">NBRC 105377</strain>
    </source>
</reference>
<dbReference type="InterPro" id="IPR001867">
    <property type="entry name" value="OmpR/PhoB-type_DNA-bd"/>
</dbReference>
<evidence type="ECO:0000313" key="8">
    <source>
        <dbReference type="EMBL" id="GIG76267.1"/>
    </source>
</evidence>
<evidence type="ECO:0000256" key="4">
    <source>
        <dbReference type="ARBA" id="ARBA00023125"/>
    </source>
</evidence>
<comment type="caution">
    <text evidence="8">The sequence shown here is derived from an EMBL/GenBank/DDBJ whole genome shotgun (WGS) entry which is preliminary data.</text>
</comment>
<dbReference type="GO" id="GO:0006355">
    <property type="term" value="P:regulation of DNA-templated transcription"/>
    <property type="evidence" value="ECO:0007669"/>
    <property type="project" value="InterPro"/>
</dbReference>
<organism evidence="8 9">
    <name type="scientific">Planosporangium flavigriseum</name>
    <dbReference type="NCBI Taxonomy" id="373681"/>
    <lineage>
        <taxon>Bacteria</taxon>
        <taxon>Bacillati</taxon>
        <taxon>Actinomycetota</taxon>
        <taxon>Actinomycetes</taxon>
        <taxon>Micromonosporales</taxon>
        <taxon>Micromonosporaceae</taxon>
        <taxon>Planosporangium</taxon>
    </lineage>
</organism>
<dbReference type="PANTHER" id="PTHR48111:SF1">
    <property type="entry name" value="TWO-COMPONENT RESPONSE REGULATOR ORR33"/>
    <property type="match status" value="1"/>
</dbReference>
<keyword evidence="2" id="KW-0902">Two-component regulatory system</keyword>
<proteinExistence type="predicted"/>
<name>A0A8J3LQR4_9ACTN</name>
<dbReference type="CDD" id="cd00383">
    <property type="entry name" value="trans_reg_C"/>
    <property type="match status" value="1"/>
</dbReference>
<keyword evidence="3" id="KW-0805">Transcription regulation</keyword>
<protein>
    <recommendedName>
        <fullName evidence="7">OmpR/PhoB-type domain-containing protein</fullName>
    </recommendedName>
</protein>
<evidence type="ECO:0000256" key="3">
    <source>
        <dbReference type="ARBA" id="ARBA00023015"/>
    </source>
</evidence>
<dbReference type="PROSITE" id="PS51755">
    <property type="entry name" value="OMPR_PHOB"/>
    <property type="match status" value="1"/>
</dbReference>
<keyword evidence="4 6" id="KW-0238">DNA-binding</keyword>
<dbReference type="GO" id="GO:0005829">
    <property type="term" value="C:cytosol"/>
    <property type="evidence" value="ECO:0007669"/>
    <property type="project" value="TreeGrafter"/>
</dbReference>
<sequence length="178" mass="19404">MTAVLPTVEASTLVVNVQIALPRDTPAAERAFALADRLHALAVDDADADRVSTTVLVLADETGSRPELPPSPVPDLMLLADRRVALLDGVLLHLTRLEYDLLLYLTDNIGRVLTRGQLLRQVWGYTVASGGRTVDVHIRRLRAKLGGRGPIITTVRGVGYRMDRGRRVAVVRDPVLTS</sequence>
<feature type="DNA-binding region" description="OmpR/PhoB-type" evidence="6">
    <location>
        <begin position="65"/>
        <end position="164"/>
    </location>
</feature>
<dbReference type="InterPro" id="IPR039420">
    <property type="entry name" value="WalR-like"/>
</dbReference>
<dbReference type="Proteomes" id="UP000653674">
    <property type="component" value="Unassembled WGS sequence"/>
</dbReference>
<evidence type="ECO:0000256" key="1">
    <source>
        <dbReference type="ARBA" id="ARBA00022553"/>
    </source>
</evidence>